<evidence type="ECO:0000259" key="5">
    <source>
        <dbReference type="PROSITE" id="PS50089"/>
    </source>
</evidence>
<evidence type="ECO:0000256" key="3">
    <source>
        <dbReference type="ARBA" id="ARBA00022833"/>
    </source>
</evidence>
<dbReference type="InterPro" id="IPR017907">
    <property type="entry name" value="Znf_RING_CS"/>
</dbReference>
<keyword evidence="1" id="KW-0479">Metal-binding</keyword>
<dbReference type="PROSITE" id="PS50089">
    <property type="entry name" value="ZF_RING_2"/>
    <property type="match status" value="1"/>
</dbReference>
<dbReference type="Pfam" id="PF13639">
    <property type="entry name" value="zf-RING_2"/>
    <property type="match status" value="1"/>
</dbReference>
<accession>A0A024G2V8</accession>
<dbReference type="STRING" id="65357.A0A024G2V8"/>
<dbReference type="InterPro" id="IPR001841">
    <property type="entry name" value="Znf_RING"/>
</dbReference>
<dbReference type="Gene3D" id="3.30.40.10">
    <property type="entry name" value="Zinc/RING finger domain, C3HC4 (zinc finger)"/>
    <property type="match status" value="1"/>
</dbReference>
<name>A0A024G2V8_9STRA</name>
<dbReference type="GO" id="GO:0008270">
    <property type="term" value="F:zinc ion binding"/>
    <property type="evidence" value="ECO:0007669"/>
    <property type="project" value="UniProtKB-KW"/>
</dbReference>
<evidence type="ECO:0000313" key="6">
    <source>
        <dbReference type="EMBL" id="CCI41105.1"/>
    </source>
</evidence>
<proteinExistence type="predicted"/>
<feature type="domain" description="RING-type" evidence="5">
    <location>
        <begin position="158"/>
        <end position="195"/>
    </location>
</feature>
<protein>
    <recommendedName>
        <fullName evidence="5">RING-type domain-containing protein</fullName>
    </recommendedName>
</protein>
<dbReference type="InterPro" id="IPR013083">
    <property type="entry name" value="Znf_RING/FYVE/PHD"/>
</dbReference>
<evidence type="ECO:0000313" key="7">
    <source>
        <dbReference type="Proteomes" id="UP000053237"/>
    </source>
</evidence>
<evidence type="ECO:0000256" key="4">
    <source>
        <dbReference type="PROSITE-ProRule" id="PRU00175"/>
    </source>
</evidence>
<evidence type="ECO:0000256" key="1">
    <source>
        <dbReference type="ARBA" id="ARBA00022723"/>
    </source>
</evidence>
<reference evidence="6 7" key="1">
    <citation type="submission" date="2012-05" db="EMBL/GenBank/DDBJ databases">
        <title>Recombination and specialization in a pathogen metapopulation.</title>
        <authorList>
            <person name="Gardiner A."/>
            <person name="Kemen E."/>
            <person name="Schultz-Larsen T."/>
            <person name="MacLean D."/>
            <person name="Van Oosterhout C."/>
            <person name="Jones J.D.G."/>
        </authorList>
    </citation>
    <scope>NUCLEOTIDE SEQUENCE [LARGE SCALE GENOMIC DNA]</scope>
    <source>
        <strain evidence="6 7">Ac Nc2</strain>
    </source>
</reference>
<keyword evidence="7" id="KW-1185">Reference proteome</keyword>
<gene>
    <name evidence="6" type="ORF">BN9_018890</name>
</gene>
<dbReference type="OrthoDB" id="1630758at2759"/>
<dbReference type="EMBL" id="CAIX01000014">
    <property type="protein sequence ID" value="CCI41105.1"/>
    <property type="molecule type" value="Genomic_DNA"/>
</dbReference>
<dbReference type="Proteomes" id="UP000053237">
    <property type="component" value="Unassembled WGS sequence"/>
</dbReference>
<comment type="caution">
    <text evidence="6">The sequence shown here is derived from an EMBL/GenBank/DDBJ whole genome shotgun (WGS) entry which is preliminary data.</text>
</comment>
<dbReference type="SMART" id="SM00184">
    <property type="entry name" value="RING"/>
    <property type="match status" value="1"/>
</dbReference>
<dbReference type="PROSITE" id="PS00518">
    <property type="entry name" value="ZF_RING_1"/>
    <property type="match status" value="1"/>
</dbReference>
<evidence type="ECO:0000256" key="2">
    <source>
        <dbReference type="ARBA" id="ARBA00022771"/>
    </source>
</evidence>
<dbReference type="SUPFAM" id="SSF57850">
    <property type="entry name" value="RING/U-box"/>
    <property type="match status" value="1"/>
</dbReference>
<dbReference type="AlphaFoldDB" id="A0A024G2V8"/>
<dbReference type="InParanoid" id="A0A024G2V8"/>
<dbReference type="PANTHER" id="PTHR15315:SF26">
    <property type="entry name" value="E3 UBIQUITIN-PROTEIN LIGASE NRDP1"/>
    <property type="match status" value="1"/>
</dbReference>
<dbReference type="PANTHER" id="PTHR15315">
    <property type="entry name" value="RING FINGER PROTEIN 41, 151"/>
    <property type="match status" value="1"/>
</dbReference>
<keyword evidence="2 4" id="KW-0863">Zinc-finger</keyword>
<keyword evidence="3" id="KW-0862">Zinc</keyword>
<sequence length="341" mass="39132">MGQTKSTCAQEEKMSERIANKMRTYDDFALHLSQANEWAKLCPTPQHCYLSFRVLLHPRLTPQLVPKMWKRGRNVLVEVRKNRRQEHEISDAIERERNGTNPCFICIPTSTECIGQAKIVTIHQFYCIYNYLSDVKACALHTIPTNGILDHTIEEMECPICMDERKQIVLECTHSFCLTCVKNWSGQQKSCPTCRASINCTEGEDLWQLMTNEIDDISSYANDLIARIYEFLELGDSSDFMEEDFTRSEILHVEAQTVQSDSITMTTVTDYVKTYLPISLSSEALQYPGSQRQDWMYTDSDFALALELAAGEDQFAAIQFYQQNQRDQEAASTSAMQVDRT</sequence>
<organism evidence="6 7">
    <name type="scientific">Albugo candida</name>
    <dbReference type="NCBI Taxonomy" id="65357"/>
    <lineage>
        <taxon>Eukaryota</taxon>
        <taxon>Sar</taxon>
        <taxon>Stramenopiles</taxon>
        <taxon>Oomycota</taxon>
        <taxon>Peronosporomycetes</taxon>
        <taxon>Albuginales</taxon>
        <taxon>Albuginaceae</taxon>
        <taxon>Albugo</taxon>
    </lineage>
</organism>